<organism evidence="3 4">
    <name type="scientific">Coniochaeta hoffmannii</name>
    <dbReference type="NCBI Taxonomy" id="91930"/>
    <lineage>
        <taxon>Eukaryota</taxon>
        <taxon>Fungi</taxon>
        <taxon>Dikarya</taxon>
        <taxon>Ascomycota</taxon>
        <taxon>Pezizomycotina</taxon>
        <taxon>Sordariomycetes</taxon>
        <taxon>Sordariomycetidae</taxon>
        <taxon>Coniochaetales</taxon>
        <taxon>Coniochaetaceae</taxon>
        <taxon>Coniochaeta</taxon>
    </lineage>
</organism>
<dbReference type="AlphaFoldDB" id="A0AA38S4S6"/>
<protein>
    <submittedName>
        <fullName evidence="3">Histone-lysine N-methyltransferase SMYD3</fullName>
    </submittedName>
</protein>
<dbReference type="Proteomes" id="UP001174691">
    <property type="component" value="Unassembled WGS sequence"/>
</dbReference>
<feature type="signal peptide" evidence="1">
    <location>
        <begin position="1"/>
        <end position="23"/>
    </location>
</feature>
<evidence type="ECO:0000256" key="1">
    <source>
        <dbReference type="SAM" id="SignalP"/>
    </source>
</evidence>
<dbReference type="InterPro" id="IPR046341">
    <property type="entry name" value="SET_dom_sf"/>
</dbReference>
<keyword evidence="1" id="KW-0732">Signal</keyword>
<keyword evidence="4" id="KW-1185">Reference proteome</keyword>
<dbReference type="Pfam" id="PF00856">
    <property type="entry name" value="SET"/>
    <property type="match status" value="1"/>
</dbReference>
<reference evidence="3" key="1">
    <citation type="submission" date="2022-07" db="EMBL/GenBank/DDBJ databases">
        <title>Fungi with potential for degradation of polypropylene.</title>
        <authorList>
            <person name="Gostincar C."/>
        </authorList>
    </citation>
    <scope>NUCLEOTIDE SEQUENCE</scope>
    <source>
        <strain evidence="3">EXF-13287</strain>
    </source>
</reference>
<dbReference type="SUPFAM" id="SSF82199">
    <property type="entry name" value="SET domain"/>
    <property type="match status" value="1"/>
</dbReference>
<dbReference type="PANTHER" id="PTHR47332">
    <property type="entry name" value="SET DOMAIN-CONTAINING PROTEIN 5"/>
    <property type="match status" value="1"/>
</dbReference>
<dbReference type="PROSITE" id="PS50280">
    <property type="entry name" value="SET"/>
    <property type="match status" value="1"/>
</dbReference>
<dbReference type="InterPro" id="IPR053185">
    <property type="entry name" value="SET_domain_protein"/>
</dbReference>
<comment type="caution">
    <text evidence="3">The sequence shown here is derived from an EMBL/GenBank/DDBJ whole genome shotgun (WGS) entry which is preliminary data.</text>
</comment>
<dbReference type="Gene3D" id="2.170.270.10">
    <property type="entry name" value="SET domain"/>
    <property type="match status" value="1"/>
</dbReference>
<dbReference type="EMBL" id="JANBVN010000069">
    <property type="protein sequence ID" value="KAJ9150639.1"/>
    <property type="molecule type" value="Genomic_DNA"/>
</dbReference>
<name>A0AA38S4S6_9PEZI</name>
<evidence type="ECO:0000313" key="3">
    <source>
        <dbReference type="EMBL" id="KAJ9150639.1"/>
    </source>
</evidence>
<gene>
    <name evidence="3" type="ORF">NKR19_g5186</name>
</gene>
<accession>A0AA38S4S6</accession>
<feature type="domain" description="SET" evidence="2">
    <location>
        <begin position="130"/>
        <end position="284"/>
    </location>
</feature>
<feature type="chain" id="PRO_5041442459" evidence="1">
    <location>
        <begin position="24"/>
        <end position="433"/>
    </location>
</feature>
<dbReference type="CDD" id="cd20071">
    <property type="entry name" value="SET_SMYD"/>
    <property type="match status" value="1"/>
</dbReference>
<evidence type="ECO:0000313" key="4">
    <source>
        <dbReference type="Proteomes" id="UP001174691"/>
    </source>
</evidence>
<dbReference type="PANTHER" id="PTHR47332:SF6">
    <property type="entry name" value="SET DOMAIN-CONTAINING PROTEIN"/>
    <property type="match status" value="1"/>
</dbReference>
<proteinExistence type="predicted"/>
<dbReference type="InterPro" id="IPR001214">
    <property type="entry name" value="SET_dom"/>
</dbReference>
<evidence type="ECO:0000259" key="2">
    <source>
        <dbReference type="PROSITE" id="PS50280"/>
    </source>
</evidence>
<sequence length="433" mass="47877">MITLPSHLLAIAALTTLAPLASAGIPERCQLDDTNAAQHGLACAEGILGDFDVVKFAANATSPTKPGGTTGGGWLDPKICAGEYCVFANPDAARGRGLSVITTVQNLQKIRRIQDRLADEGVNRNEKTEPPFEVKDVDGKGLSMVANKSVKRGEKMMAWSPVLMIRKTFFEDVAADKQDALLAAAFQLLPEETRKKFQEQVRAADAGKSKVLKDVILKHAFESDVGWAAQGRPNELHYVVYPEVATLKHDCRPNVAFYIDGNHVHHTVVARRVQPGEELTISRLIDPVLTRLERQRILKKWRGEECGCPLCTGGKESSSVKESDKRVKEIKRIYAKLSDHESRGVTTDMIARYIKLYKEEHLETRLADAYELAAVNYNYLGYSKEAEKYATLAAHAGSIEGGTNSNNVIAMRIMAKDPVGHYSYKMKLKKQEK</sequence>